<evidence type="ECO:0000256" key="7">
    <source>
        <dbReference type="ARBA" id="ARBA00023136"/>
    </source>
</evidence>
<protein>
    <submittedName>
        <fullName evidence="10">ATP-binding cassette domain-containing protein</fullName>
    </submittedName>
</protein>
<keyword evidence="7" id="KW-0472">Membrane</keyword>
<feature type="domain" description="ABC transporter" evidence="9">
    <location>
        <begin position="24"/>
        <end position="327"/>
    </location>
</feature>
<dbReference type="InterPro" id="IPR027417">
    <property type="entry name" value="P-loop_NTPase"/>
</dbReference>
<dbReference type="CDD" id="cd03257">
    <property type="entry name" value="ABC_NikE_OppD_transporters"/>
    <property type="match status" value="1"/>
</dbReference>
<reference evidence="10 11" key="1">
    <citation type="journal article" date="2017" name="Int. J. Syst. Evol. Microbiol.">
        <title>Mycoplasma tullyi sp. nov., isolated from penguins of the genus Spheniscus.</title>
        <authorList>
            <person name="Yavari C.A."/>
            <person name="Ramirez A.S."/>
            <person name="Nicholas R.A.J."/>
            <person name="Radford A.D."/>
            <person name="Darby A.C."/>
            <person name="Bradbury J.M."/>
        </authorList>
    </citation>
    <scope>NUCLEOTIDE SEQUENCE [LARGE SCALE GENOMIC DNA]</scope>
    <source>
        <strain evidence="10 11">56A97T</strain>
    </source>
</reference>
<dbReference type="PROSITE" id="PS00211">
    <property type="entry name" value="ABC_TRANSPORTER_1"/>
    <property type="match status" value="1"/>
</dbReference>
<evidence type="ECO:0000256" key="6">
    <source>
        <dbReference type="ARBA" id="ARBA00022840"/>
    </source>
</evidence>
<dbReference type="GO" id="GO:0015833">
    <property type="term" value="P:peptide transport"/>
    <property type="evidence" value="ECO:0007669"/>
    <property type="project" value="InterPro"/>
</dbReference>
<dbReference type="Pfam" id="PF08352">
    <property type="entry name" value="oligo_HPY"/>
    <property type="match status" value="1"/>
</dbReference>
<evidence type="ECO:0000256" key="8">
    <source>
        <dbReference type="SAM" id="Coils"/>
    </source>
</evidence>
<dbReference type="Proteomes" id="UP000514704">
    <property type="component" value="Chromosome"/>
</dbReference>
<comment type="similarity">
    <text evidence="2">Belongs to the ABC transporter superfamily.</text>
</comment>
<dbReference type="NCBIfam" id="TIGR01727">
    <property type="entry name" value="oligo_HPY"/>
    <property type="match status" value="1"/>
</dbReference>
<dbReference type="InterPro" id="IPR017871">
    <property type="entry name" value="ABC_transporter-like_CS"/>
</dbReference>
<evidence type="ECO:0000313" key="10">
    <source>
        <dbReference type="EMBL" id="QMT98362.1"/>
    </source>
</evidence>
<dbReference type="RefSeq" id="WP_182078649.1">
    <property type="nucleotide sequence ID" value="NZ_CP059674.1"/>
</dbReference>
<dbReference type="InterPro" id="IPR003593">
    <property type="entry name" value="AAA+_ATPase"/>
</dbReference>
<dbReference type="InterPro" id="IPR050388">
    <property type="entry name" value="ABC_Ni/Peptide_Import"/>
</dbReference>
<dbReference type="PANTHER" id="PTHR43297">
    <property type="entry name" value="OLIGOPEPTIDE TRANSPORT ATP-BINDING PROTEIN APPD"/>
    <property type="match status" value="1"/>
</dbReference>
<evidence type="ECO:0000313" key="11">
    <source>
        <dbReference type="Proteomes" id="UP000514704"/>
    </source>
</evidence>
<keyword evidence="11" id="KW-1185">Reference proteome</keyword>
<feature type="coiled-coil region" evidence="8">
    <location>
        <begin position="131"/>
        <end position="197"/>
    </location>
</feature>
<evidence type="ECO:0000256" key="3">
    <source>
        <dbReference type="ARBA" id="ARBA00022448"/>
    </source>
</evidence>
<dbReference type="GO" id="GO:0005524">
    <property type="term" value="F:ATP binding"/>
    <property type="evidence" value="ECO:0007669"/>
    <property type="project" value="UniProtKB-KW"/>
</dbReference>
<dbReference type="AlphaFoldDB" id="A0A7D7YKM7"/>
<keyword evidence="3" id="KW-0813">Transport</keyword>
<accession>A0A7D7YKM7</accession>
<dbReference type="SMART" id="SM00382">
    <property type="entry name" value="AAA"/>
    <property type="match status" value="1"/>
</dbReference>
<keyword evidence="5" id="KW-0547">Nucleotide-binding</keyword>
<dbReference type="InterPro" id="IPR003439">
    <property type="entry name" value="ABC_transporter-like_ATP-bd"/>
</dbReference>
<sequence length="443" mass="50197">MRFIERYLVSDENKKLKPGYMVDIDNLNVSFKTKDGMLQAVRGVSISAKQGQIIGIIGESGSGKSVCVKSLIGFNDNSKITADNLNLCDIDITKIKNKDWSNLRGEYVTYIPQDPLMSLNPTKKIGEQIKEALVIAEKRKYKEEVEQLKDEYLKQKQELEKANYNSSDLFNKLEQLKTQHTNKLKEAKDKYRNEKSAKSIKTKIYQILEFIGIVDIKNKINAYPHEFSGGMRQRIVIGIAIASRPKLIIADEPTTALDVTIQAKVLDLIKQINKIYKITVIFISHNIALVANFCDYIYVMYAGKIVEQGNIDDIFLDPRHPYTWALISSIPDEGIEGKLKSIPGSAPNLISPPKGDAFAARNEYAIKLDFNSQPPLIEITHTHKAATWLLHPDAPKIELPELVKQKIETYKKSLADLANIQDKEKTPEVVFNVFDTREKKTNE</sequence>
<evidence type="ECO:0000256" key="2">
    <source>
        <dbReference type="ARBA" id="ARBA00005417"/>
    </source>
</evidence>
<dbReference type="KEGG" id="mtuy:H3143_02565"/>
<gene>
    <name evidence="10" type="ORF">H3143_02565</name>
</gene>
<evidence type="ECO:0000256" key="5">
    <source>
        <dbReference type="ARBA" id="ARBA00022741"/>
    </source>
</evidence>
<organism evidence="10 11">
    <name type="scientific">Mycoplasma tullyi</name>
    <dbReference type="NCBI Taxonomy" id="1612150"/>
    <lineage>
        <taxon>Bacteria</taxon>
        <taxon>Bacillati</taxon>
        <taxon>Mycoplasmatota</taxon>
        <taxon>Mollicutes</taxon>
        <taxon>Mycoplasmataceae</taxon>
        <taxon>Mycoplasma</taxon>
    </lineage>
</organism>
<keyword evidence="6 10" id="KW-0067">ATP-binding</keyword>
<dbReference type="Pfam" id="PF00005">
    <property type="entry name" value="ABC_tran"/>
    <property type="match status" value="1"/>
</dbReference>
<dbReference type="GO" id="GO:0016887">
    <property type="term" value="F:ATP hydrolysis activity"/>
    <property type="evidence" value="ECO:0007669"/>
    <property type="project" value="InterPro"/>
</dbReference>
<evidence type="ECO:0000256" key="4">
    <source>
        <dbReference type="ARBA" id="ARBA00022475"/>
    </source>
</evidence>
<keyword evidence="8" id="KW-0175">Coiled coil</keyword>
<comment type="subcellular location">
    <subcellularLocation>
        <location evidence="1">Cell membrane</location>
        <topology evidence="1">Peripheral membrane protein</topology>
    </subcellularLocation>
</comment>
<dbReference type="GO" id="GO:0005886">
    <property type="term" value="C:plasma membrane"/>
    <property type="evidence" value="ECO:0007669"/>
    <property type="project" value="UniProtKB-SubCell"/>
</dbReference>
<dbReference type="PANTHER" id="PTHR43297:SF2">
    <property type="entry name" value="DIPEPTIDE TRANSPORT ATP-BINDING PROTEIN DPPD"/>
    <property type="match status" value="1"/>
</dbReference>
<keyword evidence="4" id="KW-1003">Cell membrane</keyword>
<dbReference type="SUPFAM" id="SSF52540">
    <property type="entry name" value="P-loop containing nucleoside triphosphate hydrolases"/>
    <property type="match status" value="1"/>
</dbReference>
<dbReference type="Gene3D" id="3.40.50.300">
    <property type="entry name" value="P-loop containing nucleotide triphosphate hydrolases"/>
    <property type="match status" value="1"/>
</dbReference>
<dbReference type="EMBL" id="CP059674">
    <property type="protein sequence ID" value="QMT98362.1"/>
    <property type="molecule type" value="Genomic_DNA"/>
</dbReference>
<proteinExistence type="inferred from homology"/>
<evidence type="ECO:0000256" key="1">
    <source>
        <dbReference type="ARBA" id="ARBA00004202"/>
    </source>
</evidence>
<evidence type="ECO:0000259" key="9">
    <source>
        <dbReference type="PROSITE" id="PS50893"/>
    </source>
</evidence>
<dbReference type="PROSITE" id="PS50893">
    <property type="entry name" value="ABC_TRANSPORTER_2"/>
    <property type="match status" value="1"/>
</dbReference>
<name>A0A7D7YKM7_9MOLU</name>
<dbReference type="InterPro" id="IPR013563">
    <property type="entry name" value="Oligopep_ABC_C"/>
</dbReference>